<keyword evidence="2" id="KW-1185">Reference proteome</keyword>
<name>A0A371K4G6_9GAMM</name>
<gene>
    <name evidence="1" type="ORF">DX914_06820</name>
</gene>
<dbReference type="EMBL" id="QTSU01000001">
    <property type="protein sequence ID" value="RDZ28819.1"/>
    <property type="molecule type" value="Genomic_DNA"/>
</dbReference>
<proteinExistence type="predicted"/>
<dbReference type="Proteomes" id="UP000264492">
    <property type="component" value="Unassembled WGS sequence"/>
</dbReference>
<sequence length="162" mass="17983">MSLAVPDKRYCFDRFRPSTGLSQLVDAHLEPRAHHNPGRVADYFLNVVKLEGRIAWDGQHAQGRRLGEVEFAHTAQDARRGIEAAGQGAYPDIHAWCFTPNWFRLLLGHLHRLGLAALRESSFHPTVGHEFYVALSRGGSGSGQDRLALLQASEREMAACAL</sequence>
<dbReference type="AlphaFoldDB" id="A0A371K4G6"/>
<accession>A0A371K4G6</accession>
<organism evidence="1 2">
    <name type="scientific">Lysobacter silvisoli</name>
    <dbReference type="NCBI Taxonomy" id="2293254"/>
    <lineage>
        <taxon>Bacteria</taxon>
        <taxon>Pseudomonadati</taxon>
        <taxon>Pseudomonadota</taxon>
        <taxon>Gammaproteobacteria</taxon>
        <taxon>Lysobacterales</taxon>
        <taxon>Lysobacteraceae</taxon>
        <taxon>Lysobacter</taxon>
    </lineage>
</organism>
<evidence type="ECO:0000313" key="1">
    <source>
        <dbReference type="EMBL" id="RDZ28819.1"/>
    </source>
</evidence>
<protein>
    <submittedName>
        <fullName evidence="1">Uncharacterized protein</fullName>
    </submittedName>
</protein>
<reference evidence="1 2" key="1">
    <citation type="submission" date="2018-08" db="EMBL/GenBank/DDBJ databases">
        <title>Lysobacter sp. zong2l5, whole genome shotgun sequence.</title>
        <authorList>
            <person name="Zhang X."/>
            <person name="Feng G."/>
            <person name="Zhu H."/>
        </authorList>
    </citation>
    <scope>NUCLEOTIDE SEQUENCE [LARGE SCALE GENOMIC DNA]</scope>
    <source>
        <strain evidence="2">zong2l5</strain>
    </source>
</reference>
<evidence type="ECO:0000313" key="2">
    <source>
        <dbReference type="Proteomes" id="UP000264492"/>
    </source>
</evidence>
<comment type="caution">
    <text evidence="1">The sequence shown here is derived from an EMBL/GenBank/DDBJ whole genome shotgun (WGS) entry which is preliminary data.</text>
</comment>